<dbReference type="Pfam" id="PF04851">
    <property type="entry name" value="ResIII"/>
    <property type="match status" value="1"/>
</dbReference>
<dbReference type="PRINTS" id="PR00851">
    <property type="entry name" value="XRODRMPGMNTB"/>
</dbReference>
<dbReference type="RefSeq" id="WP_145198373.1">
    <property type="nucleotide sequence ID" value="NZ_CP036434.1"/>
</dbReference>
<feature type="domain" description="Helicase ATP-binding" evidence="11">
    <location>
        <begin position="237"/>
        <end position="393"/>
    </location>
</feature>
<dbReference type="Pfam" id="PF13625">
    <property type="entry name" value="Helicase_C_3"/>
    <property type="match status" value="1"/>
</dbReference>
<keyword evidence="5" id="KW-0067">ATP-binding</keyword>
<keyword evidence="6" id="KW-0413">Isomerase</keyword>
<keyword evidence="14" id="KW-1185">Reference proteome</keyword>
<dbReference type="SMART" id="SM00487">
    <property type="entry name" value="DEXDc"/>
    <property type="match status" value="1"/>
</dbReference>
<evidence type="ECO:0000313" key="14">
    <source>
        <dbReference type="Proteomes" id="UP000320390"/>
    </source>
</evidence>
<evidence type="ECO:0000313" key="13">
    <source>
        <dbReference type="EMBL" id="QDV07387.1"/>
    </source>
</evidence>
<keyword evidence="4" id="KW-0347">Helicase</keyword>
<dbReference type="InterPro" id="IPR001650">
    <property type="entry name" value="Helicase_C-like"/>
</dbReference>
<dbReference type="PANTHER" id="PTHR11274:SF0">
    <property type="entry name" value="GENERAL TRANSCRIPTION AND DNA REPAIR FACTOR IIH HELICASE SUBUNIT XPB"/>
    <property type="match status" value="1"/>
</dbReference>
<evidence type="ECO:0000256" key="9">
    <source>
        <dbReference type="ARBA" id="ARBA00048988"/>
    </source>
</evidence>
<dbReference type="InterPro" id="IPR032830">
    <property type="entry name" value="XPB/Ssl2_N"/>
</dbReference>
<sequence>MNPGASPHIPLPTNPLIVQSDRTLMLHTVQASLDDAGRPRRDESGQPVTEEHPLFAEVRDALSKFAELEKSPDYLHTYRITPVSVWNAAAVGVTLEEIADALHRYACVPVPPAVLEEVGQWIGKYGLLRIEASADGPLPFELVSEDPDVLARVLEHKTIRSVLTTATAKKGSERAFLDDLSRGEVKQRLIRIGFPVDDRGGFVDGDPLEIRLRSETRGGAPFGLRDYQEGAAAAFHAGGSVLGGSGVVVLPCGAGKTVTGMAVMSLVGAKTLILTTNTVAVRQWRDELLDKTELTEDEVGEYTGETKDLKPVTVSTYQMLTWRRSKTDDFEHFEVFRKENWGLVVYDEVHLLPAPIFRVTAELQARRRLGLTATLVREDGKEDEVFCLIGPKRYDVPWKVLEGRGFIAEAHCVEVRVAFSDADRRAYAQATSRQQFRLASENAAKIEVVRELVERHRGERTLIIGQYLDQLSSLRTALDAPLLTGRTPNAERERLYSAFRSGEIDLLILSKVGNFAVDLPDASVAIQVSGTFGSRQEEAQRLGRVLRPKADGSAATFYSIVTLSSRDQEFAEKRQLFLTEQGYAYEIVDATDLGATHSSIPTQSGRRRTSAGDSQ</sequence>
<proteinExistence type="inferred from homology"/>
<protein>
    <recommendedName>
        <fullName evidence="8">DNA 3'-5' helicase</fullName>
        <ecNumber evidence="8">5.6.2.4</ecNumber>
    </recommendedName>
</protein>
<dbReference type="OrthoDB" id="9802848at2"/>
<dbReference type="CDD" id="cd18789">
    <property type="entry name" value="SF2_C_XPB"/>
    <property type="match status" value="1"/>
</dbReference>
<comment type="catalytic activity">
    <reaction evidence="7">
        <text>Couples ATP hydrolysis with the unwinding of duplex DNA by translocating in the 3'-5' direction.</text>
        <dbReference type="EC" id="5.6.2.4"/>
    </reaction>
</comment>
<dbReference type="AlphaFoldDB" id="A0A518ETH4"/>
<dbReference type="PANTHER" id="PTHR11274">
    <property type="entry name" value="RAD25/XP-B DNA REPAIR HELICASE"/>
    <property type="match status" value="1"/>
</dbReference>
<dbReference type="Gene3D" id="3.40.50.300">
    <property type="entry name" value="P-loop containing nucleotide triphosphate hydrolases"/>
    <property type="match status" value="2"/>
</dbReference>
<feature type="compositionally biased region" description="Basic and acidic residues" evidence="10">
    <location>
        <begin position="35"/>
        <end position="51"/>
    </location>
</feature>
<dbReference type="GO" id="GO:0003677">
    <property type="term" value="F:DNA binding"/>
    <property type="evidence" value="ECO:0007669"/>
    <property type="project" value="InterPro"/>
</dbReference>
<evidence type="ECO:0000256" key="2">
    <source>
        <dbReference type="ARBA" id="ARBA00022741"/>
    </source>
</evidence>
<comment type="similarity">
    <text evidence="1">Belongs to the helicase family. RAD25/XPB subfamily.</text>
</comment>
<evidence type="ECO:0000259" key="12">
    <source>
        <dbReference type="PROSITE" id="PS51194"/>
    </source>
</evidence>
<organism evidence="13 14">
    <name type="scientific">Saltatorellus ferox</name>
    <dbReference type="NCBI Taxonomy" id="2528018"/>
    <lineage>
        <taxon>Bacteria</taxon>
        <taxon>Pseudomonadati</taxon>
        <taxon>Planctomycetota</taxon>
        <taxon>Planctomycetia</taxon>
        <taxon>Planctomycetia incertae sedis</taxon>
        <taxon>Saltatorellus</taxon>
    </lineage>
</organism>
<dbReference type="Pfam" id="PF16203">
    <property type="entry name" value="ERCC3_RAD25_C"/>
    <property type="match status" value="1"/>
</dbReference>
<evidence type="ECO:0000256" key="10">
    <source>
        <dbReference type="SAM" id="MobiDB-lite"/>
    </source>
</evidence>
<feature type="domain" description="Helicase C-terminal" evidence="12">
    <location>
        <begin position="445"/>
        <end position="595"/>
    </location>
</feature>
<dbReference type="PROSITE" id="PS51192">
    <property type="entry name" value="HELICASE_ATP_BIND_1"/>
    <property type="match status" value="1"/>
</dbReference>
<reference evidence="13 14" key="1">
    <citation type="submission" date="2019-02" db="EMBL/GenBank/DDBJ databases">
        <title>Deep-cultivation of Planctomycetes and their phenomic and genomic characterization uncovers novel biology.</title>
        <authorList>
            <person name="Wiegand S."/>
            <person name="Jogler M."/>
            <person name="Boedeker C."/>
            <person name="Pinto D."/>
            <person name="Vollmers J."/>
            <person name="Rivas-Marin E."/>
            <person name="Kohn T."/>
            <person name="Peeters S.H."/>
            <person name="Heuer A."/>
            <person name="Rast P."/>
            <person name="Oberbeckmann S."/>
            <person name="Bunk B."/>
            <person name="Jeske O."/>
            <person name="Meyerdierks A."/>
            <person name="Storesund J.E."/>
            <person name="Kallscheuer N."/>
            <person name="Luecker S."/>
            <person name="Lage O.M."/>
            <person name="Pohl T."/>
            <person name="Merkel B.J."/>
            <person name="Hornburger P."/>
            <person name="Mueller R.-W."/>
            <person name="Bruemmer F."/>
            <person name="Labrenz M."/>
            <person name="Spormann A.M."/>
            <person name="Op den Camp H."/>
            <person name="Overmann J."/>
            <person name="Amann R."/>
            <person name="Jetten M.S.M."/>
            <person name="Mascher T."/>
            <person name="Medema M.H."/>
            <person name="Devos D.P."/>
            <person name="Kaster A.-K."/>
            <person name="Ovreas L."/>
            <person name="Rohde M."/>
            <person name="Galperin M.Y."/>
            <person name="Jogler C."/>
        </authorList>
    </citation>
    <scope>NUCLEOTIDE SEQUENCE [LARGE SCALE GENOMIC DNA]</scope>
    <source>
        <strain evidence="13 14">Poly30</strain>
    </source>
</reference>
<dbReference type="GO" id="GO:0005524">
    <property type="term" value="F:ATP binding"/>
    <property type="evidence" value="ECO:0007669"/>
    <property type="project" value="UniProtKB-KW"/>
</dbReference>
<dbReference type="GO" id="GO:0043138">
    <property type="term" value="F:3'-5' DNA helicase activity"/>
    <property type="evidence" value="ECO:0007669"/>
    <property type="project" value="UniProtKB-EC"/>
</dbReference>
<gene>
    <name evidence="13" type="ORF">Poly30_29110</name>
</gene>
<evidence type="ECO:0000256" key="1">
    <source>
        <dbReference type="ARBA" id="ARBA00006637"/>
    </source>
</evidence>
<keyword evidence="2" id="KW-0547">Nucleotide-binding</keyword>
<name>A0A518ETH4_9BACT</name>
<comment type="catalytic activity">
    <reaction evidence="9">
        <text>ATP + H2O = ADP + phosphate + H(+)</text>
        <dbReference type="Rhea" id="RHEA:13065"/>
        <dbReference type="ChEBI" id="CHEBI:15377"/>
        <dbReference type="ChEBI" id="CHEBI:15378"/>
        <dbReference type="ChEBI" id="CHEBI:30616"/>
        <dbReference type="ChEBI" id="CHEBI:43474"/>
        <dbReference type="ChEBI" id="CHEBI:456216"/>
        <dbReference type="EC" id="5.6.2.4"/>
    </reaction>
</comment>
<dbReference type="Proteomes" id="UP000320390">
    <property type="component" value="Chromosome"/>
</dbReference>
<evidence type="ECO:0000259" key="11">
    <source>
        <dbReference type="PROSITE" id="PS51192"/>
    </source>
</evidence>
<dbReference type="InterPro" id="IPR014001">
    <property type="entry name" value="Helicase_ATP-bd"/>
</dbReference>
<dbReference type="NCBIfam" id="NF045503">
    <property type="entry name" value="repair_heli_XPB"/>
    <property type="match status" value="1"/>
</dbReference>
<evidence type="ECO:0000256" key="4">
    <source>
        <dbReference type="ARBA" id="ARBA00022806"/>
    </source>
</evidence>
<dbReference type="GO" id="GO:0016787">
    <property type="term" value="F:hydrolase activity"/>
    <property type="evidence" value="ECO:0007669"/>
    <property type="project" value="UniProtKB-KW"/>
</dbReference>
<evidence type="ECO:0000256" key="7">
    <source>
        <dbReference type="ARBA" id="ARBA00034617"/>
    </source>
</evidence>
<dbReference type="PROSITE" id="PS51194">
    <property type="entry name" value="HELICASE_CTER"/>
    <property type="match status" value="1"/>
</dbReference>
<feature type="region of interest" description="Disordered" evidence="10">
    <location>
        <begin position="31"/>
        <end position="51"/>
    </location>
</feature>
<accession>A0A518ETH4</accession>
<dbReference type="InterPro" id="IPR006935">
    <property type="entry name" value="Helicase/UvrB_N"/>
</dbReference>
<dbReference type="InterPro" id="IPR027417">
    <property type="entry name" value="P-loop_NTPase"/>
</dbReference>
<feature type="region of interest" description="Disordered" evidence="10">
    <location>
        <begin position="596"/>
        <end position="615"/>
    </location>
</feature>
<dbReference type="SUPFAM" id="SSF52540">
    <property type="entry name" value="P-loop containing nucleoside triphosphate hydrolases"/>
    <property type="match status" value="2"/>
</dbReference>
<dbReference type="InterPro" id="IPR050615">
    <property type="entry name" value="ATP-dep_DNA_Helicase"/>
</dbReference>
<dbReference type="InterPro" id="IPR032438">
    <property type="entry name" value="ERCC3_RAD25_C"/>
</dbReference>
<evidence type="ECO:0000256" key="8">
    <source>
        <dbReference type="ARBA" id="ARBA00034808"/>
    </source>
</evidence>
<evidence type="ECO:0000256" key="5">
    <source>
        <dbReference type="ARBA" id="ARBA00022840"/>
    </source>
</evidence>
<evidence type="ECO:0000256" key="6">
    <source>
        <dbReference type="ARBA" id="ARBA00023235"/>
    </source>
</evidence>
<evidence type="ECO:0000256" key="3">
    <source>
        <dbReference type="ARBA" id="ARBA00022801"/>
    </source>
</evidence>
<keyword evidence="3" id="KW-0378">Hydrolase</keyword>
<dbReference type="EMBL" id="CP036434">
    <property type="protein sequence ID" value="QDV07387.1"/>
    <property type="molecule type" value="Genomic_DNA"/>
</dbReference>
<dbReference type="SMART" id="SM00490">
    <property type="entry name" value="HELICc"/>
    <property type="match status" value="1"/>
</dbReference>
<dbReference type="EC" id="5.6.2.4" evidence="8"/>